<dbReference type="PANTHER" id="PTHR33116">
    <property type="entry name" value="REVERSE TRANSCRIPTASE ZINC-BINDING DOMAIN-CONTAINING PROTEIN-RELATED-RELATED"/>
    <property type="match status" value="1"/>
</dbReference>
<dbReference type="InterPro" id="IPR000477">
    <property type="entry name" value="RT_dom"/>
</dbReference>
<sequence length="575" mass="67545">MEQVRRSCGLANGIDVDADGSIGDPNDRKKWRFTSFYGSHYAQDSDESWNLLKTLWSNEELPWFVCRDFNEIMYGFEKNGGLPRDERRMEGEFIRNKYSRALGQMHGQRELDVYVPEATIQHLVHLIFDHHPLLITMEKEDNRRSWKSFKFEAWWVLEESFDAEVKFLWEMTIGGLLQKLDYLKKGLERWAAGEKGHYEHLLTGIGRCISEEDNQRLTAQYTKKEVWKTLTSMGATKALGKDRFSALFFQKCWHIIGDEVALFCLQHLNKGIELNPINTMHIMLIPKKANPTNLTHFLPISLCNVIYKIMAMAIAIRFRRVLEKCIENAQSAFVSGRKKGLMTGKLDMSKAYDRVEWMFVHEMMRRIGFDPNWIDSIIKCWYLMVKLGIFFNQREDYDKLILPYETGTSRRTYKGVKENRRRPQVSHLLLADDCILFGEATERGAGQHINFDKSTVFFSTNTQEEDKQLVTRILEVRSSNDPERYLGLHNMVGRGKKESFQNLKDRFKQRIDNWSIRHLSQYGKEVFIKAILQVIPTYTMAYFLLPKSLCADLKSIIVKFWWQNDRGKRGIHWYA</sequence>
<dbReference type="EMBL" id="JAIQCV010000013">
    <property type="protein sequence ID" value="KAH1030918.1"/>
    <property type="molecule type" value="Genomic_DNA"/>
</dbReference>
<dbReference type="Proteomes" id="UP000828251">
    <property type="component" value="Unassembled WGS sequence"/>
</dbReference>
<accession>A0A9D3U6R5</accession>
<dbReference type="SUPFAM" id="SSF56672">
    <property type="entry name" value="DNA/RNA polymerases"/>
    <property type="match status" value="1"/>
</dbReference>
<evidence type="ECO:0000259" key="1">
    <source>
        <dbReference type="Pfam" id="PF00078"/>
    </source>
</evidence>
<dbReference type="PANTHER" id="PTHR33116:SF86">
    <property type="entry name" value="REVERSE TRANSCRIPTASE DOMAIN-CONTAINING PROTEIN"/>
    <property type="match status" value="1"/>
</dbReference>
<reference evidence="2 3" key="1">
    <citation type="journal article" date="2021" name="Plant Biotechnol. J.">
        <title>Multi-omics assisted identification of the key and species-specific regulatory components of drought-tolerant mechanisms in Gossypium stocksii.</title>
        <authorList>
            <person name="Yu D."/>
            <person name="Ke L."/>
            <person name="Zhang D."/>
            <person name="Wu Y."/>
            <person name="Sun Y."/>
            <person name="Mei J."/>
            <person name="Sun J."/>
            <person name="Sun Y."/>
        </authorList>
    </citation>
    <scope>NUCLEOTIDE SEQUENCE [LARGE SCALE GENOMIC DNA]</scope>
    <source>
        <strain evidence="3">cv. E1</strain>
        <tissue evidence="2">Leaf</tissue>
    </source>
</reference>
<evidence type="ECO:0000313" key="2">
    <source>
        <dbReference type="EMBL" id="KAH1030918.1"/>
    </source>
</evidence>
<dbReference type="Pfam" id="PF00078">
    <property type="entry name" value="RVT_1"/>
    <property type="match status" value="1"/>
</dbReference>
<dbReference type="AlphaFoldDB" id="A0A9D3U6R5"/>
<dbReference type="InterPro" id="IPR043502">
    <property type="entry name" value="DNA/RNA_pol_sf"/>
</dbReference>
<organism evidence="2 3">
    <name type="scientific">Gossypium stocksii</name>
    <dbReference type="NCBI Taxonomy" id="47602"/>
    <lineage>
        <taxon>Eukaryota</taxon>
        <taxon>Viridiplantae</taxon>
        <taxon>Streptophyta</taxon>
        <taxon>Embryophyta</taxon>
        <taxon>Tracheophyta</taxon>
        <taxon>Spermatophyta</taxon>
        <taxon>Magnoliopsida</taxon>
        <taxon>eudicotyledons</taxon>
        <taxon>Gunneridae</taxon>
        <taxon>Pentapetalae</taxon>
        <taxon>rosids</taxon>
        <taxon>malvids</taxon>
        <taxon>Malvales</taxon>
        <taxon>Malvaceae</taxon>
        <taxon>Malvoideae</taxon>
        <taxon>Gossypium</taxon>
    </lineage>
</organism>
<proteinExistence type="predicted"/>
<gene>
    <name evidence="2" type="ORF">J1N35_043092</name>
</gene>
<comment type="caution">
    <text evidence="2">The sequence shown here is derived from an EMBL/GenBank/DDBJ whole genome shotgun (WGS) entry which is preliminary data.</text>
</comment>
<dbReference type="OrthoDB" id="1001505at2759"/>
<feature type="domain" description="Reverse transcriptase" evidence="1">
    <location>
        <begin position="285"/>
        <end position="404"/>
    </location>
</feature>
<protein>
    <recommendedName>
        <fullName evidence="1">Reverse transcriptase domain-containing protein</fullName>
    </recommendedName>
</protein>
<name>A0A9D3U6R5_9ROSI</name>
<evidence type="ECO:0000313" key="3">
    <source>
        <dbReference type="Proteomes" id="UP000828251"/>
    </source>
</evidence>
<keyword evidence="3" id="KW-1185">Reference proteome</keyword>